<gene>
    <name evidence="1" type="ordered locus">HBHAL_1671</name>
</gene>
<dbReference type="STRING" id="866895.HBHAL_1671"/>
<dbReference type="HOGENOM" id="CLU_3062139_0_0_9"/>
<sequence length="53" mass="6314">MLHDPLFDAFVHLFNRFVYRDSFFSRTRLDSISSFLNITFGLGFFAHIHSLLF</sequence>
<proteinExistence type="predicted"/>
<evidence type="ECO:0000313" key="1">
    <source>
        <dbReference type="EMBL" id="CCG44038.1"/>
    </source>
</evidence>
<accession>I0JIS0</accession>
<dbReference type="KEGG" id="hhd:HBHAL_1671"/>
<keyword evidence="2" id="KW-1185">Reference proteome</keyword>
<dbReference type="AlphaFoldDB" id="I0JIS0"/>
<reference evidence="1 2" key="1">
    <citation type="journal article" date="2013" name="Environ. Microbiol.">
        <title>Chloride and organic osmolytes: a hybrid strategy to cope with elevated salinities by the moderately halophilic, chloride-dependent bacterium Halobacillus halophilus.</title>
        <authorList>
            <person name="Saum S.H."/>
            <person name="Pfeiffer F."/>
            <person name="Palm P."/>
            <person name="Rampp M."/>
            <person name="Schuster S.C."/>
            <person name="Muller V."/>
            <person name="Oesterhelt D."/>
        </authorList>
    </citation>
    <scope>NUCLEOTIDE SEQUENCE [LARGE SCALE GENOMIC DNA]</scope>
    <source>
        <strain evidence="2">ATCC 35676 / DSM 2266 / JCM 20832 / KCTC 3685 / LMG 17431 / NBRC 102448 / NCIMB 2269</strain>
    </source>
</reference>
<name>I0JIS0_HALH3</name>
<dbReference type="Proteomes" id="UP000007397">
    <property type="component" value="Chromosome"/>
</dbReference>
<dbReference type="EMBL" id="HE717023">
    <property type="protein sequence ID" value="CCG44038.1"/>
    <property type="molecule type" value="Genomic_DNA"/>
</dbReference>
<protein>
    <submittedName>
        <fullName evidence="1">Uncharacterized protein</fullName>
    </submittedName>
</protein>
<organism evidence="1 2">
    <name type="scientific">Halobacillus halophilus (strain ATCC 35676 / DSM 2266 / JCM 20832 / KCTC 3685 / LMG 17431 / NBRC 102448 / NCIMB 2269)</name>
    <name type="common">Sporosarcina halophila</name>
    <dbReference type="NCBI Taxonomy" id="866895"/>
    <lineage>
        <taxon>Bacteria</taxon>
        <taxon>Bacillati</taxon>
        <taxon>Bacillota</taxon>
        <taxon>Bacilli</taxon>
        <taxon>Bacillales</taxon>
        <taxon>Bacillaceae</taxon>
        <taxon>Halobacillus</taxon>
    </lineage>
</organism>
<evidence type="ECO:0000313" key="2">
    <source>
        <dbReference type="Proteomes" id="UP000007397"/>
    </source>
</evidence>